<dbReference type="PANTHER" id="PTHR30543">
    <property type="entry name" value="CHROMATE REDUCTASE"/>
    <property type="match status" value="1"/>
</dbReference>
<dbReference type="Gene3D" id="3.40.50.360">
    <property type="match status" value="1"/>
</dbReference>
<sequence>MTTSGDTERFYLTVSGSPHPLSANSRLLASLAHLTEHALVSAGNIADLPVFQPDRDRSPWPATVTEWRDKWRQASSVILCTPAYLHTIPAVLKNALEWLTSSGEAAGKPVLLLTFTPAPPRGERAMRTLQWTLQALDARIVATMPLYQNEVGFTDGGDIADSAEREVLTEALNLLG</sequence>
<feature type="domain" description="NADPH-dependent FMN reductase-like" evidence="1">
    <location>
        <begin position="12"/>
        <end position="142"/>
    </location>
</feature>
<keyword evidence="3" id="KW-1185">Reference proteome</keyword>
<dbReference type="InterPro" id="IPR005025">
    <property type="entry name" value="FMN_Rdtase-like_dom"/>
</dbReference>
<organism evidence="2 3">
    <name type="scientific">Neolewinella aquimaris</name>
    <dbReference type="NCBI Taxonomy" id="1835722"/>
    <lineage>
        <taxon>Bacteria</taxon>
        <taxon>Pseudomonadati</taxon>
        <taxon>Bacteroidota</taxon>
        <taxon>Saprospiria</taxon>
        <taxon>Saprospirales</taxon>
        <taxon>Lewinellaceae</taxon>
        <taxon>Neolewinella</taxon>
    </lineage>
</organism>
<dbReference type="AlphaFoldDB" id="A0A840E1B1"/>
<evidence type="ECO:0000313" key="2">
    <source>
        <dbReference type="EMBL" id="MBB4077743.1"/>
    </source>
</evidence>
<dbReference type="EMBL" id="JACIFF010000001">
    <property type="protein sequence ID" value="MBB4077743.1"/>
    <property type="molecule type" value="Genomic_DNA"/>
</dbReference>
<dbReference type="Pfam" id="PF03358">
    <property type="entry name" value="FMN_red"/>
    <property type="match status" value="1"/>
</dbReference>
<proteinExistence type="predicted"/>
<gene>
    <name evidence="2" type="ORF">GGR28_000344</name>
</gene>
<evidence type="ECO:0000259" key="1">
    <source>
        <dbReference type="Pfam" id="PF03358"/>
    </source>
</evidence>
<dbReference type="InterPro" id="IPR029039">
    <property type="entry name" value="Flavoprotein-like_sf"/>
</dbReference>
<dbReference type="GO" id="GO:0005829">
    <property type="term" value="C:cytosol"/>
    <property type="evidence" value="ECO:0007669"/>
    <property type="project" value="TreeGrafter"/>
</dbReference>
<dbReference type="PANTHER" id="PTHR30543:SF21">
    <property type="entry name" value="NAD(P)H-DEPENDENT FMN REDUCTASE LOT6"/>
    <property type="match status" value="1"/>
</dbReference>
<dbReference type="InterPro" id="IPR050712">
    <property type="entry name" value="NAD(P)H-dep_reductase"/>
</dbReference>
<name>A0A840E1B1_9BACT</name>
<dbReference type="Proteomes" id="UP000576209">
    <property type="component" value="Unassembled WGS sequence"/>
</dbReference>
<accession>A0A840E1B1</accession>
<dbReference type="SUPFAM" id="SSF52218">
    <property type="entry name" value="Flavoproteins"/>
    <property type="match status" value="1"/>
</dbReference>
<dbReference type="RefSeq" id="WP_183493986.1">
    <property type="nucleotide sequence ID" value="NZ_JACIFF010000001.1"/>
</dbReference>
<dbReference type="GO" id="GO:0010181">
    <property type="term" value="F:FMN binding"/>
    <property type="evidence" value="ECO:0007669"/>
    <property type="project" value="TreeGrafter"/>
</dbReference>
<protein>
    <submittedName>
        <fullName evidence="2">NAD(P)H-dependent FMN reductase</fullName>
    </submittedName>
</protein>
<dbReference type="GO" id="GO:0016491">
    <property type="term" value="F:oxidoreductase activity"/>
    <property type="evidence" value="ECO:0007669"/>
    <property type="project" value="InterPro"/>
</dbReference>
<comment type="caution">
    <text evidence="2">The sequence shown here is derived from an EMBL/GenBank/DDBJ whole genome shotgun (WGS) entry which is preliminary data.</text>
</comment>
<reference evidence="2 3" key="1">
    <citation type="submission" date="2020-08" db="EMBL/GenBank/DDBJ databases">
        <title>Genomic Encyclopedia of Type Strains, Phase IV (KMG-IV): sequencing the most valuable type-strain genomes for metagenomic binning, comparative biology and taxonomic classification.</title>
        <authorList>
            <person name="Goeker M."/>
        </authorList>
    </citation>
    <scope>NUCLEOTIDE SEQUENCE [LARGE SCALE GENOMIC DNA]</scope>
    <source>
        <strain evidence="2 3">DSM 105137</strain>
    </source>
</reference>
<evidence type="ECO:0000313" key="3">
    <source>
        <dbReference type="Proteomes" id="UP000576209"/>
    </source>
</evidence>